<dbReference type="RefSeq" id="XP_003676069.1">
    <property type="nucleotide sequence ID" value="XM_003676021.1"/>
</dbReference>
<dbReference type="Gene3D" id="3.60.15.10">
    <property type="entry name" value="Ribonuclease Z/Hydroxyacylglutathione hydrolase-like"/>
    <property type="match status" value="1"/>
</dbReference>
<dbReference type="PANTHER" id="PTHR23240:SF6">
    <property type="entry name" value="DNA CROSS-LINK REPAIR 1A PROTEIN"/>
    <property type="match status" value="1"/>
</dbReference>
<keyword evidence="5" id="KW-0539">Nucleus</keyword>
<dbReference type="AlphaFoldDB" id="G0VDR7"/>
<evidence type="ECO:0000256" key="1">
    <source>
        <dbReference type="ARBA" id="ARBA00004123"/>
    </source>
</evidence>
<dbReference type="InParanoid" id="G0VDR7"/>
<comment type="subcellular location">
    <subcellularLocation>
        <location evidence="1">Nucleus</location>
    </subcellularLocation>
</comment>
<accession>G0VDR7</accession>
<dbReference type="GeneID" id="96903314"/>
<dbReference type="eggNOG" id="KOG1361">
    <property type="taxonomic scope" value="Eukaryota"/>
</dbReference>
<dbReference type="Proteomes" id="UP000001640">
    <property type="component" value="Chromosome 4"/>
</dbReference>
<dbReference type="Pfam" id="PF07522">
    <property type="entry name" value="DRMBL"/>
    <property type="match status" value="1"/>
</dbReference>
<proteinExistence type="inferred from homology"/>
<feature type="domain" description="DNA repair metallo-beta-lactamase" evidence="6">
    <location>
        <begin position="463"/>
        <end position="594"/>
    </location>
</feature>
<dbReference type="HOGENOM" id="CLU_005260_7_0_1"/>
<keyword evidence="8" id="KW-1185">Reference proteome</keyword>
<keyword evidence="3" id="KW-0227">DNA damage</keyword>
<dbReference type="GO" id="GO:0005634">
    <property type="term" value="C:nucleus"/>
    <property type="evidence" value="ECO:0007669"/>
    <property type="project" value="UniProtKB-SubCell"/>
</dbReference>
<evidence type="ECO:0000259" key="6">
    <source>
        <dbReference type="Pfam" id="PF07522"/>
    </source>
</evidence>
<dbReference type="GO" id="GO:0036297">
    <property type="term" value="P:interstrand cross-link repair"/>
    <property type="evidence" value="ECO:0007669"/>
    <property type="project" value="EnsemblFungi"/>
</dbReference>
<evidence type="ECO:0000256" key="4">
    <source>
        <dbReference type="ARBA" id="ARBA00023204"/>
    </source>
</evidence>
<name>G0VDR7_NAUCA</name>
<dbReference type="KEGG" id="ncs:NCAS_0D01250"/>
<evidence type="ECO:0000313" key="7">
    <source>
        <dbReference type="EMBL" id="CCC69706.1"/>
    </source>
</evidence>
<dbReference type="InterPro" id="IPR011084">
    <property type="entry name" value="DRMBL"/>
</dbReference>
<dbReference type="OMA" id="QIFKVPY"/>
<sequence>MSKRPRSIVHLKRTDVKWSSSAKIHMNNKKNGSKKQRKLFEFDIPTASQLAVKNRSKISITRENSTTIDLTPSYPILIEDDENDVKQLFVETDEEQEDDEEVIEIDDDSKNQDISIIEIDEQETEIIETDQTLATSPIRHHQSFPCPICNKDLSNLELYQREAHAETCLESLPVEKVHKLKQKKKKSQKPRLLKERPPLPSIKIISFPTSNHELVVDGFNYSSKPTISQYFLSHFHSDHTIGLVKSWNQGTIFCSPETSLLLQWRYDFAPEMIKELHIAQREWITDTISVISYDAFHCPGSLIFVFEEWDSQSMNTLNKRVLHTGDFRCNNQVLSNVMSLGHYDQVYLDTTYLDSWYRFPRQDSVVETTGQFAKDVMEIGLKKLFGDDQKSIFSFMKSQNKKRSRPQSSVLFLIGSYSLGKEKIGLEIQSHLPLGTYNKIFMNGNAVRGKLFAQDERFTSDREDMSQCNIHIVSLSVLQCKETVEDYLKSFPDQCGFDDVVGFVPTGWTFSNRYKGKQTFENMNDRVEFVRGIIEGGKREDDEMSIDWITKQYKKYERFQIFKIPYSEHSSFKELCSFGSQVDCDEILATVNLNNLEQLNEMRNWFKSWEIIRKSKFN</sequence>
<dbReference type="CDD" id="cd16273">
    <property type="entry name" value="SNM1A-1C-like_MBL-fold"/>
    <property type="match status" value="1"/>
</dbReference>
<dbReference type="STRING" id="1064592.G0VDR7"/>
<dbReference type="SUPFAM" id="SSF56281">
    <property type="entry name" value="Metallo-hydrolase/oxidoreductase"/>
    <property type="match status" value="1"/>
</dbReference>
<reference evidence="7 8" key="1">
    <citation type="journal article" date="2011" name="Proc. Natl. Acad. Sci. U.S.A.">
        <title>Evolutionary erosion of yeast sex chromosomes by mating-type switching accidents.</title>
        <authorList>
            <person name="Gordon J.L."/>
            <person name="Armisen D."/>
            <person name="Proux-Wera E."/>
            <person name="Oheigeartaigh S.S."/>
            <person name="Byrne K.P."/>
            <person name="Wolfe K.H."/>
        </authorList>
    </citation>
    <scope>NUCLEOTIDE SEQUENCE [LARGE SCALE GENOMIC DNA]</scope>
    <source>
        <strain evidence="8">ATCC 76901 / BCRC 22586 / CBS 4309 / NBRC 1992 / NRRL Y-12630</strain>
    </source>
</reference>
<dbReference type="GO" id="GO:0035312">
    <property type="term" value="F:5'-3' DNA exonuclease activity"/>
    <property type="evidence" value="ECO:0007669"/>
    <property type="project" value="TreeGrafter"/>
</dbReference>
<reference key="2">
    <citation type="submission" date="2011-08" db="EMBL/GenBank/DDBJ databases">
        <title>Genome sequence of Naumovozyma castellii.</title>
        <authorList>
            <person name="Gordon J.L."/>
            <person name="Armisen D."/>
            <person name="Proux-Wera E."/>
            <person name="OhEigeartaigh S.S."/>
            <person name="Byrne K.P."/>
            <person name="Wolfe K.H."/>
        </authorList>
    </citation>
    <scope>NUCLEOTIDE SEQUENCE</scope>
    <source>
        <strain>Type strain:CBS 4309</strain>
    </source>
</reference>
<evidence type="ECO:0000256" key="2">
    <source>
        <dbReference type="ARBA" id="ARBA00010304"/>
    </source>
</evidence>
<dbReference type="GO" id="GO:0005759">
    <property type="term" value="C:mitochondrial matrix"/>
    <property type="evidence" value="ECO:0007669"/>
    <property type="project" value="EnsemblFungi"/>
</dbReference>
<dbReference type="OrthoDB" id="262529at2759"/>
<dbReference type="GO" id="GO:0006303">
    <property type="term" value="P:double-strand break repair via nonhomologous end joining"/>
    <property type="evidence" value="ECO:0007669"/>
    <property type="project" value="TreeGrafter"/>
</dbReference>
<organism evidence="7 8">
    <name type="scientific">Naumovozyma castellii</name>
    <name type="common">Yeast</name>
    <name type="synonym">Saccharomyces castellii</name>
    <dbReference type="NCBI Taxonomy" id="27288"/>
    <lineage>
        <taxon>Eukaryota</taxon>
        <taxon>Fungi</taxon>
        <taxon>Dikarya</taxon>
        <taxon>Ascomycota</taxon>
        <taxon>Saccharomycotina</taxon>
        <taxon>Saccharomycetes</taxon>
        <taxon>Saccharomycetales</taxon>
        <taxon>Saccharomycetaceae</taxon>
        <taxon>Naumovozyma</taxon>
    </lineage>
</organism>
<protein>
    <recommendedName>
        <fullName evidence="6">DNA repair metallo-beta-lactamase domain-containing protein</fullName>
    </recommendedName>
</protein>
<evidence type="ECO:0000256" key="5">
    <source>
        <dbReference type="ARBA" id="ARBA00023242"/>
    </source>
</evidence>
<dbReference type="EMBL" id="HE576755">
    <property type="protein sequence ID" value="CCC69706.1"/>
    <property type="molecule type" value="Genomic_DNA"/>
</dbReference>
<dbReference type="Gene3D" id="3.40.50.12650">
    <property type="match status" value="1"/>
</dbReference>
<dbReference type="GO" id="GO:0003684">
    <property type="term" value="F:damaged DNA binding"/>
    <property type="evidence" value="ECO:0007669"/>
    <property type="project" value="EnsemblFungi"/>
</dbReference>
<evidence type="ECO:0000256" key="3">
    <source>
        <dbReference type="ARBA" id="ARBA00022763"/>
    </source>
</evidence>
<evidence type="ECO:0000313" key="8">
    <source>
        <dbReference type="Proteomes" id="UP000001640"/>
    </source>
</evidence>
<comment type="similarity">
    <text evidence="2">Belongs to the DNA repair metallo-beta-lactamase (DRMBL) family.</text>
</comment>
<dbReference type="FunCoup" id="G0VDR7">
    <property type="interactions" value="243"/>
</dbReference>
<dbReference type="InterPro" id="IPR036866">
    <property type="entry name" value="RibonucZ/Hydroxyglut_hydro"/>
</dbReference>
<dbReference type="PANTHER" id="PTHR23240">
    <property type="entry name" value="DNA CROSS-LINK REPAIR PROTEIN PSO2/SNM1-RELATED"/>
    <property type="match status" value="1"/>
</dbReference>
<gene>
    <name evidence="7" type="primary">NCAS0D01250</name>
    <name evidence="7" type="ordered locus">NCAS_0D01250</name>
</gene>
<keyword evidence="4" id="KW-0234">DNA repair</keyword>